<sequence length="209" mass="22893">MHFPSLLEIALMLPAIVLGFTFHELAHGWMAYRLGDNTALNAGRLTVNPLAHVDPIGLLLLFIAGFGWAKPVPVNPYNLHVDAGKGMMLISLAGPAANMIIAVIAAVLLGVIHWQNPYMTAILEIMIRINVVLAIFNLLPIPPLDGSKILAGIIPYKQQWLHNLETYGMIILMVLVFFTNIIGNILNFIITPIVNFLIVNISSKLAAIF</sequence>
<name>C8VZ07_DESAS</name>
<dbReference type="KEGG" id="dae:Dtox_2088"/>
<keyword evidence="5" id="KW-0645">Protease</keyword>
<evidence type="ECO:0000256" key="4">
    <source>
        <dbReference type="ARBA" id="ARBA00022475"/>
    </source>
</evidence>
<dbReference type="PANTHER" id="PTHR35864:SF1">
    <property type="entry name" value="ZINC METALLOPROTEASE YWHC-RELATED"/>
    <property type="match status" value="1"/>
</dbReference>
<keyword evidence="12 13" id="KW-0472">Membrane</keyword>
<protein>
    <submittedName>
        <fullName evidence="15">Peptidase M50</fullName>
    </submittedName>
</protein>
<dbReference type="CDD" id="cd06158">
    <property type="entry name" value="S2P-M50_like_1"/>
    <property type="match status" value="1"/>
</dbReference>
<keyword evidence="10 13" id="KW-1133">Transmembrane helix</keyword>
<dbReference type="InterPro" id="IPR044537">
    <property type="entry name" value="Rip2-like"/>
</dbReference>
<dbReference type="InterPro" id="IPR052348">
    <property type="entry name" value="Metallopeptidase_M50B"/>
</dbReference>
<dbReference type="Proteomes" id="UP000002217">
    <property type="component" value="Chromosome"/>
</dbReference>
<feature type="domain" description="Peptidase M50" evidence="14">
    <location>
        <begin position="119"/>
        <end position="159"/>
    </location>
</feature>
<dbReference type="OrthoDB" id="9800627at2"/>
<evidence type="ECO:0000313" key="16">
    <source>
        <dbReference type="Proteomes" id="UP000002217"/>
    </source>
</evidence>
<dbReference type="GO" id="GO:0046872">
    <property type="term" value="F:metal ion binding"/>
    <property type="evidence" value="ECO:0007669"/>
    <property type="project" value="UniProtKB-KW"/>
</dbReference>
<evidence type="ECO:0000256" key="13">
    <source>
        <dbReference type="SAM" id="Phobius"/>
    </source>
</evidence>
<dbReference type="EMBL" id="CP001720">
    <property type="protein sequence ID" value="ACV62917.1"/>
    <property type="molecule type" value="Genomic_DNA"/>
</dbReference>
<reference evidence="15 16" key="1">
    <citation type="journal article" date="2009" name="Stand. Genomic Sci.">
        <title>Complete genome sequence of Desulfotomaculum acetoxidans type strain (5575).</title>
        <authorList>
            <person name="Spring S."/>
            <person name="Lapidus A."/>
            <person name="Schroder M."/>
            <person name="Gleim D."/>
            <person name="Sims D."/>
            <person name="Meincke L."/>
            <person name="Glavina Del Rio T."/>
            <person name="Tice H."/>
            <person name="Copeland A."/>
            <person name="Cheng J.F."/>
            <person name="Lucas S."/>
            <person name="Chen F."/>
            <person name="Nolan M."/>
            <person name="Bruce D."/>
            <person name="Goodwin L."/>
            <person name="Pitluck S."/>
            <person name="Ivanova N."/>
            <person name="Mavromatis K."/>
            <person name="Mikhailova N."/>
            <person name="Pati A."/>
            <person name="Chen A."/>
            <person name="Palaniappan K."/>
            <person name="Land M."/>
            <person name="Hauser L."/>
            <person name="Chang Y.J."/>
            <person name="Jeffries C.D."/>
            <person name="Chain P."/>
            <person name="Saunders E."/>
            <person name="Brettin T."/>
            <person name="Detter J.C."/>
            <person name="Goker M."/>
            <person name="Bristow J."/>
            <person name="Eisen J.A."/>
            <person name="Markowitz V."/>
            <person name="Hugenholtz P."/>
            <person name="Kyrpides N.C."/>
            <person name="Klenk H.P."/>
            <person name="Han C."/>
        </authorList>
    </citation>
    <scope>NUCLEOTIDE SEQUENCE [LARGE SCALE GENOMIC DNA]</scope>
    <source>
        <strain evidence="16">ATCC 49208 / DSM 771 / VKM B-1644</strain>
    </source>
</reference>
<dbReference type="GO" id="GO:0005886">
    <property type="term" value="C:plasma membrane"/>
    <property type="evidence" value="ECO:0007669"/>
    <property type="project" value="UniProtKB-SubCell"/>
</dbReference>
<evidence type="ECO:0000313" key="15">
    <source>
        <dbReference type="EMBL" id="ACV62917.1"/>
    </source>
</evidence>
<evidence type="ECO:0000256" key="7">
    <source>
        <dbReference type="ARBA" id="ARBA00022723"/>
    </source>
</evidence>
<keyword evidence="6 13" id="KW-0812">Transmembrane</keyword>
<dbReference type="GO" id="GO:0006508">
    <property type="term" value="P:proteolysis"/>
    <property type="evidence" value="ECO:0007669"/>
    <property type="project" value="UniProtKB-KW"/>
</dbReference>
<dbReference type="AlphaFoldDB" id="C8VZ07"/>
<dbReference type="GO" id="GO:0008237">
    <property type="term" value="F:metallopeptidase activity"/>
    <property type="evidence" value="ECO:0007669"/>
    <property type="project" value="UniProtKB-KW"/>
</dbReference>
<comment type="cofactor">
    <cofactor evidence="1">
        <name>Zn(2+)</name>
        <dbReference type="ChEBI" id="CHEBI:29105"/>
    </cofactor>
</comment>
<comment type="subcellular location">
    <subcellularLocation>
        <location evidence="2">Cell membrane</location>
        <topology evidence="2">Multi-pass membrane protein</topology>
    </subcellularLocation>
</comment>
<comment type="similarity">
    <text evidence="3">Belongs to the peptidase M50B family.</text>
</comment>
<evidence type="ECO:0000256" key="11">
    <source>
        <dbReference type="ARBA" id="ARBA00023049"/>
    </source>
</evidence>
<keyword evidence="11" id="KW-0482">Metalloprotease</keyword>
<feature type="transmembrane region" description="Helical" evidence="13">
    <location>
        <begin position="89"/>
        <end position="112"/>
    </location>
</feature>
<evidence type="ECO:0000256" key="6">
    <source>
        <dbReference type="ARBA" id="ARBA00022692"/>
    </source>
</evidence>
<evidence type="ECO:0000256" key="3">
    <source>
        <dbReference type="ARBA" id="ARBA00007931"/>
    </source>
</evidence>
<accession>C8VZ07</accession>
<dbReference type="InterPro" id="IPR008915">
    <property type="entry name" value="Peptidase_M50"/>
</dbReference>
<evidence type="ECO:0000256" key="5">
    <source>
        <dbReference type="ARBA" id="ARBA00022670"/>
    </source>
</evidence>
<keyword evidence="7" id="KW-0479">Metal-binding</keyword>
<dbReference type="eggNOG" id="COG1994">
    <property type="taxonomic scope" value="Bacteria"/>
</dbReference>
<keyword evidence="8" id="KW-0378">Hydrolase</keyword>
<proteinExistence type="inferred from homology"/>
<evidence type="ECO:0000256" key="1">
    <source>
        <dbReference type="ARBA" id="ARBA00001947"/>
    </source>
</evidence>
<dbReference type="RefSeq" id="WP_015757621.1">
    <property type="nucleotide sequence ID" value="NC_013216.1"/>
</dbReference>
<evidence type="ECO:0000256" key="9">
    <source>
        <dbReference type="ARBA" id="ARBA00022833"/>
    </source>
</evidence>
<dbReference type="Pfam" id="PF02163">
    <property type="entry name" value="Peptidase_M50"/>
    <property type="match status" value="1"/>
</dbReference>
<keyword evidence="4" id="KW-1003">Cell membrane</keyword>
<keyword evidence="9" id="KW-0862">Zinc</keyword>
<dbReference type="HOGENOM" id="CLU_086979_1_1_9"/>
<feature type="transmembrane region" description="Helical" evidence="13">
    <location>
        <begin position="50"/>
        <end position="69"/>
    </location>
</feature>
<evidence type="ECO:0000259" key="14">
    <source>
        <dbReference type="Pfam" id="PF02163"/>
    </source>
</evidence>
<keyword evidence="16" id="KW-1185">Reference proteome</keyword>
<dbReference type="PANTHER" id="PTHR35864">
    <property type="entry name" value="ZINC METALLOPROTEASE MJ0611-RELATED"/>
    <property type="match status" value="1"/>
</dbReference>
<evidence type="ECO:0000256" key="10">
    <source>
        <dbReference type="ARBA" id="ARBA00022989"/>
    </source>
</evidence>
<organism evidence="15 16">
    <name type="scientific">Desulfofarcimen acetoxidans (strain ATCC 49208 / DSM 771 / KCTC 5769 / VKM B-1644 / 5575)</name>
    <name type="common">Desulfotomaculum acetoxidans</name>
    <dbReference type="NCBI Taxonomy" id="485916"/>
    <lineage>
        <taxon>Bacteria</taxon>
        <taxon>Bacillati</taxon>
        <taxon>Bacillota</taxon>
        <taxon>Clostridia</taxon>
        <taxon>Eubacteriales</taxon>
        <taxon>Peptococcaceae</taxon>
        <taxon>Desulfofarcimen</taxon>
    </lineage>
</organism>
<gene>
    <name evidence="15" type="ordered locus">Dtox_2088</name>
</gene>
<feature type="transmembrane region" description="Helical" evidence="13">
    <location>
        <begin position="9"/>
        <end position="30"/>
    </location>
</feature>
<evidence type="ECO:0000256" key="2">
    <source>
        <dbReference type="ARBA" id="ARBA00004651"/>
    </source>
</evidence>
<evidence type="ECO:0000256" key="8">
    <source>
        <dbReference type="ARBA" id="ARBA00022801"/>
    </source>
</evidence>
<evidence type="ECO:0000256" key="12">
    <source>
        <dbReference type="ARBA" id="ARBA00023136"/>
    </source>
</evidence>
<dbReference type="STRING" id="485916.Dtox_2088"/>